<dbReference type="AlphaFoldDB" id="A0A1F5EIY3"/>
<evidence type="ECO:0000313" key="1">
    <source>
        <dbReference type="EMBL" id="OGD67335.1"/>
    </source>
</evidence>
<dbReference type="EMBL" id="MFAE01000006">
    <property type="protein sequence ID" value="OGD67335.1"/>
    <property type="molecule type" value="Genomic_DNA"/>
</dbReference>
<comment type="caution">
    <text evidence="1">The sequence shown here is derived from an EMBL/GenBank/DDBJ whole genome shotgun (WGS) entry which is preliminary data.</text>
</comment>
<protein>
    <submittedName>
        <fullName evidence="1">Uncharacterized protein</fullName>
    </submittedName>
</protein>
<sequence>MEFSTTRFNYFFNKGRKAMETITMFVFLTDSDEVTIFDKLINLRASVPLGGQNRYGVVRHNQIEGTICFENLYYRDNQGQKVGVAGNKIIVHSSFAHVVSDWLPRLGIKVESVREKVFFSASSIRDFLKKEKLKKI</sequence>
<reference evidence="1 2" key="1">
    <citation type="journal article" date="2016" name="Nat. Commun.">
        <title>Thousands of microbial genomes shed light on interconnected biogeochemical processes in an aquifer system.</title>
        <authorList>
            <person name="Anantharaman K."/>
            <person name="Brown C.T."/>
            <person name="Hug L.A."/>
            <person name="Sharon I."/>
            <person name="Castelle C.J."/>
            <person name="Probst A.J."/>
            <person name="Thomas B.C."/>
            <person name="Singh A."/>
            <person name="Wilkins M.J."/>
            <person name="Karaoz U."/>
            <person name="Brodie E.L."/>
            <person name="Williams K.H."/>
            <person name="Hubbard S.S."/>
            <person name="Banfield J.F."/>
        </authorList>
    </citation>
    <scope>NUCLEOTIDE SEQUENCE [LARGE SCALE GENOMIC DNA]</scope>
</reference>
<name>A0A1F5EIY3_9BACT</name>
<dbReference type="Proteomes" id="UP000179003">
    <property type="component" value="Unassembled WGS sequence"/>
</dbReference>
<gene>
    <name evidence="1" type="ORF">A2442_01040</name>
</gene>
<organism evidence="1 2">
    <name type="scientific">Candidatus Campbellbacteria bacterium RIFOXYC2_FULL_35_25</name>
    <dbReference type="NCBI Taxonomy" id="1797582"/>
    <lineage>
        <taxon>Bacteria</taxon>
        <taxon>Candidatus Campbelliibacteriota</taxon>
    </lineage>
</organism>
<accession>A0A1F5EIY3</accession>
<proteinExistence type="predicted"/>
<evidence type="ECO:0000313" key="2">
    <source>
        <dbReference type="Proteomes" id="UP000179003"/>
    </source>
</evidence>